<proteinExistence type="predicted"/>
<dbReference type="AlphaFoldDB" id="A0AAW7XRB4"/>
<evidence type="ECO:0000313" key="1">
    <source>
        <dbReference type="EMBL" id="MDO6455378.1"/>
    </source>
</evidence>
<sequence length="241" mass="27266">MRNLLIAHVTGRQVNESDYHKLRHFFMGLADVSEKVPALVIEHADLASLWQSLKYSCGSLEDRKTFIIDQFSDFLESLEKDTQTSEQVARSHQVLTEALLHDTWNKAIVSLEQKPEVAVEQMRLMVEQLCYQLLRNVKVVPDPMQHNLKALVGLTERSLMLSPGKKYFHVIKELVAGCEETLSAIENFRADRTHLISGKIDSADRDLSSAKVLVSLYGSLCSMLLSAWRVHEMLIEGESSA</sequence>
<dbReference type="EMBL" id="JAUYVO010000018">
    <property type="protein sequence ID" value="MDP2524304.1"/>
    <property type="molecule type" value="Genomic_DNA"/>
</dbReference>
<accession>A0AAW7XRB4</accession>
<dbReference type="Proteomes" id="UP001169862">
    <property type="component" value="Unassembled WGS sequence"/>
</dbReference>
<organism evidence="1 3">
    <name type="scientific">Neptunomonas phycophila</name>
    <dbReference type="NCBI Taxonomy" id="1572645"/>
    <lineage>
        <taxon>Bacteria</taxon>
        <taxon>Pseudomonadati</taxon>
        <taxon>Pseudomonadota</taxon>
        <taxon>Gammaproteobacteria</taxon>
        <taxon>Oceanospirillales</taxon>
        <taxon>Oceanospirillaceae</taxon>
        <taxon>Neptunomonas</taxon>
    </lineage>
</organism>
<evidence type="ECO:0000313" key="3">
    <source>
        <dbReference type="Proteomes" id="UP001169862"/>
    </source>
</evidence>
<name>A0AAW7XRB4_9GAMM</name>
<keyword evidence="4" id="KW-1185">Reference proteome</keyword>
<dbReference type="GeneID" id="89455912"/>
<comment type="caution">
    <text evidence="1">The sequence shown here is derived from an EMBL/GenBank/DDBJ whole genome shotgun (WGS) entry which is preliminary data.</text>
</comment>
<dbReference type="EMBL" id="JAUOPG010000017">
    <property type="protein sequence ID" value="MDO6455378.1"/>
    <property type="molecule type" value="Genomic_DNA"/>
</dbReference>
<evidence type="ECO:0000313" key="4">
    <source>
        <dbReference type="Proteomes" id="UP001177341"/>
    </source>
</evidence>
<protein>
    <submittedName>
        <fullName evidence="1">Uncharacterized protein</fullName>
    </submittedName>
</protein>
<gene>
    <name evidence="1" type="ORF">Q4490_17590</name>
    <name evidence="2" type="ORF">Q8W30_17195</name>
</gene>
<dbReference type="RefSeq" id="WP_075171886.1">
    <property type="nucleotide sequence ID" value="NZ_CAXHZV010000037.1"/>
</dbReference>
<reference evidence="1" key="1">
    <citation type="submission" date="2023-07" db="EMBL/GenBank/DDBJ databases">
        <title>Genome content predicts the carbon catabolic preferences of heterotrophic bacteria.</title>
        <authorList>
            <person name="Gralka M."/>
        </authorList>
    </citation>
    <scope>NUCLEOTIDE SEQUENCE</scope>
    <source>
        <strain evidence="2">5G01</strain>
        <strain evidence="1">I2M16</strain>
    </source>
</reference>
<evidence type="ECO:0000313" key="2">
    <source>
        <dbReference type="EMBL" id="MDP2524304.1"/>
    </source>
</evidence>
<dbReference type="Proteomes" id="UP001177341">
    <property type="component" value="Unassembled WGS sequence"/>
</dbReference>